<evidence type="ECO:0000259" key="2">
    <source>
        <dbReference type="PROSITE" id="PS50053"/>
    </source>
</evidence>
<feature type="domain" description="Ubiquitin-like" evidence="2">
    <location>
        <begin position="143"/>
        <end position="218"/>
    </location>
</feature>
<keyword evidence="4" id="KW-1185">Reference proteome</keyword>
<proteinExistence type="predicted"/>
<dbReference type="SUPFAM" id="SSF56399">
    <property type="entry name" value="ADP-ribosylation"/>
    <property type="match status" value="1"/>
</dbReference>
<organism evidence="3 4">
    <name type="scientific">Acaulospora morrowiae</name>
    <dbReference type="NCBI Taxonomy" id="94023"/>
    <lineage>
        <taxon>Eukaryota</taxon>
        <taxon>Fungi</taxon>
        <taxon>Fungi incertae sedis</taxon>
        <taxon>Mucoromycota</taxon>
        <taxon>Glomeromycotina</taxon>
        <taxon>Glomeromycetes</taxon>
        <taxon>Diversisporales</taxon>
        <taxon>Acaulosporaceae</taxon>
        <taxon>Acaulospora</taxon>
    </lineage>
</organism>
<evidence type="ECO:0000256" key="1">
    <source>
        <dbReference type="SAM" id="MobiDB-lite"/>
    </source>
</evidence>
<name>A0A9N9G9K4_9GLOM</name>
<dbReference type="PANTHER" id="PTHR36649:SF28">
    <property type="entry name" value="UBIQUITIN-LIKE DOMAIN-CONTAINING PROTEIN"/>
    <property type="match status" value="1"/>
</dbReference>
<dbReference type="EMBL" id="CAJVPV010005689">
    <property type="protein sequence ID" value="CAG8594636.1"/>
    <property type="molecule type" value="Genomic_DNA"/>
</dbReference>
<dbReference type="InterPro" id="IPR019956">
    <property type="entry name" value="Ubiquitin_dom"/>
</dbReference>
<sequence length="396" mass="44773">LVASAFSSILDSPVVTYDEYVERGETVLPQQVLSIDSVHKSFLVTEEDIARHSTLADNPVEKDNVKLDISSPRSSLLFSKVDGLPISPTINRHGNLYQSISRQIDTSMPSIGGKPFAPPPPPRNTPRNSIMSSPQPPDQSRQIQIFVSTLNSEQRGILINSNATVFQLKHEIYLLFGYDIPCQRLIFSGKQLSNERTLSSYDIQHSSTIHIVFRLSGGLDCYIVTSDLLNSKYDFDFTNVYDKGQTYMRGNHLYKRPCGWKRLALNVSSRYGSNDWLGVNVKRRSMTESVKGEWPVSYHGTLKDNANNIADKGYLLDMGKRFLYGKGIYSSPDIEVAARFAKVFTHEGINYKVVFQNRINPNNMKKITPEQTGIGEYWISSNEHDIRPYGLCFKRV</sequence>
<dbReference type="Pfam" id="PF00240">
    <property type="entry name" value="ubiquitin"/>
    <property type="match status" value="1"/>
</dbReference>
<dbReference type="CDD" id="cd17039">
    <property type="entry name" value="Ubl_ubiquitin_like"/>
    <property type="match status" value="1"/>
</dbReference>
<dbReference type="OrthoDB" id="428577at2759"/>
<feature type="region of interest" description="Disordered" evidence="1">
    <location>
        <begin position="108"/>
        <end position="138"/>
    </location>
</feature>
<dbReference type="InterPro" id="IPR000626">
    <property type="entry name" value="Ubiquitin-like_dom"/>
</dbReference>
<reference evidence="3" key="1">
    <citation type="submission" date="2021-06" db="EMBL/GenBank/DDBJ databases">
        <authorList>
            <person name="Kallberg Y."/>
            <person name="Tangrot J."/>
            <person name="Rosling A."/>
        </authorList>
    </citation>
    <scope>NUCLEOTIDE SEQUENCE</scope>
    <source>
        <strain evidence="3">CL551</strain>
    </source>
</reference>
<feature type="non-terminal residue" evidence="3">
    <location>
        <position position="1"/>
    </location>
</feature>
<dbReference type="AlphaFoldDB" id="A0A9N9G9K4"/>
<dbReference type="InterPro" id="IPR029071">
    <property type="entry name" value="Ubiquitin-like_domsf"/>
</dbReference>
<dbReference type="SMART" id="SM00213">
    <property type="entry name" value="UBQ"/>
    <property type="match status" value="1"/>
</dbReference>
<dbReference type="Gene3D" id="3.10.20.90">
    <property type="entry name" value="Phosphatidylinositol 3-kinase Catalytic Subunit, Chain A, domain 1"/>
    <property type="match status" value="1"/>
</dbReference>
<dbReference type="PRINTS" id="PR00348">
    <property type="entry name" value="UBIQUITIN"/>
</dbReference>
<comment type="caution">
    <text evidence="3">The sequence shown here is derived from an EMBL/GenBank/DDBJ whole genome shotgun (WGS) entry which is preliminary data.</text>
</comment>
<dbReference type="SUPFAM" id="SSF54236">
    <property type="entry name" value="Ubiquitin-like"/>
    <property type="match status" value="1"/>
</dbReference>
<feature type="compositionally biased region" description="Polar residues" evidence="1">
    <location>
        <begin position="129"/>
        <end position="138"/>
    </location>
</feature>
<evidence type="ECO:0000313" key="3">
    <source>
        <dbReference type="EMBL" id="CAG8594636.1"/>
    </source>
</evidence>
<dbReference type="PROSITE" id="PS50053">
    <property type="entry name" value="UBIQUITIN_2"/>
    <property type="match status" value="1"/>
</dbReference>
<dbReference type="Gene3D" id="3.90.175.10">
    <property type="entry name" value="Diphtheria Toxin, domain 1"/>
    <property type="match status" value="1"/>
</dbReference>
<dbReference type="Proteomes" id="UP000789342">
    <property type="component" value="Unassembled WGS sequence"/>
</dbReference>
<protein>
    <submittedName>
        <fullName evidence="3">7607_t:CDS:1</fullName>
    </submittedName>
</protein>
<accession>A0A9N9G9K4</accession>
<dbReference type="PANTHER" id="PTHR36649">
    <property type="entry name" value="UBIQUITIN-LIKE DOMAIN-CONTAINING PROTEIN"/>
    <property type="match status" value="1"/>
</dbReference>
<evidence type="ECO:0000313" key="4">
    <source>
        <dbReference type="Proteomes" id="UP000789342"/>
    </source>
</evidence>
<gene>
    <name evidence="3" type="ORF">AMORRO_LOCUS7504</name>
</gene>